<evidence type="ECO:0000256" key="2">
    <source>
        <dbReference type="ARBA" id="ARBA00022448"/>
    </source>
</evidence>
<name>A0ABX5VLD0_9MICO</name>
<feature type="transmembrane region" description="Helical" evidence="7">
    <location>
        <begin position="138"/>
        <end position="164"/>
    </location>
</feature>
<evidence type="ECO:0000256" key="4">
    <source>
        <dbReference type="ARBA" id="ARBA00022692"/>
    </source>
</evidence>
<evidence type="ECO:0000313" key="8">
    <source>
        <dbReference type="EMBL" id="QDB79269.1"/>
    </source>
</evidence>
<proteinExistence type="predicted"/>
<dbReference type="Proteomes" id="UP000313948">
    <property type="component" value="Chromosome"/>
</dbReference>
<dbReference type="PANTHER" id="PTHR34229:SF1">
    <property type="entry name" value="METAL TRANSPORT PROTEIN HI_1621-RELATED"/>
    <property type="match status" value="1"/>
</dbReference>
<evidence type="ECO:0000313" key="9">
    <source>
        <dbReference type="Proteomes" id="UP000313948"/>
    </source>
</evidence>
<organism evidence="8 9">
    <name type="scientific">Georgenia wutianyii</name>
    <dbReference type="NCBI Taxonomy" id="2585135"/>
    <lineage>
        <taxon>Bacteria</taxon>
        <taxon>Bacillati</taxon>
        <taxon>Actinomycetota</taxon>
        <taxon>Actinomycetes</taxon>
        <taxon>Micrococcales</taxon>
        <taxon>Bogoriellaceae</taxon>
        <taxon>Georgenia</taxon>
    </lineage>
</organism>
<reference evidence="8 9" key="1">
    <citation type="submission" date="2019-05" db="EMBL/GenBank/DDBJ databases">
        <title>Georgenia *** sp. nov., and Georgenia *** sp. nov., isolated from the intestinal contents of plateau pika (Ochotona curzoniae) in the Qinghai-Tibet plateau of China.</title>
        <authorList>
            <person name="Tian Z."/>
        </authorList>
    </citation>
    <scope>NUCLEOTIDE SEQUENCE [LARGE SCALE GENOMIC DNA]</scope>
    <source>
        <strain evidence="8 9">Z294</strain>
    </source>
</reference>
<comment type="subcellular location">
    <subcellularLocation>
        <location evidence="1">Cell membrane</location>
        <topology evidence="1">Multi-pass membrane protein</topology>
    </subcellularLocation>
</comment>
<keyword evidence="9" id="KW-1185">Reference proteome</keyword>
<dbReference type="EMBL" id="CP040899">
    <property type="protein sequence ID" value="QDB79269.1"/>
    <property type="molecule type" value="Genomic_DNA"/>
</dbReference>
<accession>A0ABX5VLD0</accession>
<feature type="transmembrane region" description="Helical" evidence="7">
    <location>
        <begin position="73"/>
        <end position="98"/>
    </location>
</feature>
<dbReference type="InterPro" id="IPR002751">
    <property type="entry name" value="CbiM/NikMN"/>
</dbReference>
<evidence type="ECO:0000256" key="3">
    <source>
        <dbReference type="ARBA" id="ARBA00022475"/>
    </source>
</evidence>
<evidence type="ECO:0000256" key="6">
    <source>
        <dbReference type="ARBA" id="ARBA00023136"/>
    </source>
</evidence>
<feature type="transmembrane region" description="Helical" evidence="7">
    <location>
        <begin position="12"/>
        <end position="31"/>
    </location>
</feature>
<feature type="transmembrane region" description="Helical" evidence="7">
    <location>
        <begin position="176"/>
        <end position="204"/>
    </location>
</feature>
<keyword evidence="2" id="KW-0813">Transport</keyword>
<keyword evidence="6 7" id="KW-0472">Membrane</keyword>
<gene>
    <name evidence="8" type="ORF">FE251_07730</name>
</gene>
<evidence type="ECO:0000256" key="7">
    <source>
        <dbReference type="SAM" id="Phobius"/>
    </source>
</evidence>
<dbReference type="PANTHER" id="PTHR34229">
    <property type="entry name" value="METAL TRANSPORT PROTEIN HI_1621-RELATED"/>
    <property type="match status" value="1"/>
</dbReference>
<sequence length="229" mass="23044">MHVPDGFLDLPTSIATGVVAAAGIAVSLPIARREGDEDRKVPMVGIVATVVFASQMVNFPVGAGTSGHLMGGALAAVLVGPGTAVLCLSVVLIVQALLFADGGITAVGTNITLIALVTVVVGWWVFRGAVAVLPRRRWSVAAAASVGAFLSVPVAAAVFAGLFVVGGTVSVPVSSIFAAMVGWHLVIGVGEAVITAVVVSAVLATRPDLVYGARYARAVRPATGREARA</sequence>
<keyword evidence="5 7" id="KW-1133">Transmembrane helix</keyword>
<keyword evidence="4 7" id="KW-0812">Transmembrane</keyword>
<feature type="transmembrane region" description="Helical" evidence="7">
    <location>
        <begin position="104"/>
        <end position="126"/>
    </location>
</feature>
<dbReference type="Gene3D" id="1.10.1760.20">
    <property type="match status" value="1"/>
</dbReference>
<keyword evidence="3" id="KW-1003">Cell membrane</keyword>
<evidence type="ECO:0000256" key="5">
    <source>
        <dbReference type="ARBA" id="ARBA00022989"/>
    </source>
</evidence>
<protein>
    <submittedName>
        <fullName evidence="8">Cobalamin biosynthesis protein CbiM</fullName>
    </submittedName>
</protein>
<dbReference type="Pfam" id="PF01891">
    <property type="entry name" value="CbiM"/>
    <property type="match status" value="1"/>
</dbReference>
<dbReference type="RefSeq" id="WP_139071903.1">
    <property type="nucleotide sequence ID" value="NZ_CP040899.1"/>
</dbReference>
<evidence type="ECO:0000256" key="1">
    <source>
        <dbReference type="ARBA" id="ARBA00004651"/>
    </source>
</evidence>